<dbReference type="SUPFAM" id="SSF63411">
    <property type="entry name" value="LuxS/MPP-like metallohydrolase"/>
    <property type="match status" value="3"/>
</dbReference>
<evidence type="ECO:0000259" key="4">
    <source>
        <dbReference type="Pfam" id="PF22456"/>
    </source>
</evidence>
<name>A0ABP0HZX4_9DINO</name>
<dbReference type="InterPro" id="IPR054734">
    <property type="entry name" value="PqqF-like_C_4"/>
</dbReference>
<comment type="caution">
    <text evidence="5">The sequence shown here is derived from an EMBL/GenBank/DDBJ whole genome shotgun (WGS) entry which is preliminary data.</text>
</comment>
<keyword evidence="6" id="KW-1185">Reference proteome</keyword>
<sequence length="1115" mass="123192">MTLCLIGKEPLSELQGYAERFFGKIPGDGGEEPEAAYGDRPLFLPSAFTQGVEAVPVADVRSLQVVFPVDFAPHGHVVQLEEAPPGPEAATGDARMRLDHWRWYNPSSHVGALLGHEGPKSLTSLLRKRGWITELEVGGADNTTTFAMLVVSMELTDEGFRQKDEILKILFGYLNFVRQLTEFPKELVSENLRISDCAWITREEPGPQDAAVLFAGSMQDWAVPKYYLSGNARLRDGPGLQDTVAKLLQLLRPSNALVTVVSRSCAGTLTEPWYGTRYSLKDLTRLQKEWQNASLAPGLGLPDPNPFLPRSLELKAPRRGLPTELRAAFAAPAKRSEDAWEAYFRQDTEYGVPKAFVFVELPTSVPRGDPKRTVAARLYEAIIQDALQESLLYNAQVAGLSFSLSTSTRGVQLFFGGFDDRLEDFAAAALRAALGVEAAQQRRSFEAQLDRLRRDLESFASQPPISQAAYWSGLALIRPEFSLQELLEATKRLRLEDVSSFAVELWDSCRRSSRNAPSASLCWGNLREDEGESLVRRIRDILGVRLREEVKEAPAPRIAQVPVRPQGPGVVLVHEVMDGTEENAAVEVIFQGGTTRGGAPEALERLAEMQVLSSVMSDAFYEQLRTREQLGYIVSCRADRNEGVFSRFSCEWNKVLKRIDAFLDSVPDTLKAKSDAEIQSLADSLAQAVSNPTGPDDGRRCDPSHVETVELGDRDWDPSEMFTTNDRKGTELARLARPQQLLSAVERSWGEIRSQEFLWSRPLDEALALRKVRKAQVIEAFNRWVRPGGAERRRLCSLVLRGAEAAARQLEGEGAEVTKLKEGKRANRGPAAEVLEQMLQWQPGKVGTMDSLGQRPEAMEEPLAAVAEEIGRALAVVEETMDQVGVWVEQDARDRVAAEAAVLPAAPPSPTLLDAALSASGEIADFFQRLTAVLAPSISANRKMLATALKAVHSLPSVLQNVVQQRSARGANWNDLTRPENVEWAVHDGTDAEPRYQLAMCKDRSFEYVDKASLYSTILVRLVVDGVEETANGLNAVDRQAVLEAICVHFNEAARQQGQPSRLLIAQGGARAIKFDLDPTDIDRQYGGWAKRVTKRQAETHVAVGRPGRVLQRLD</sequence>
<dbReference type="PANTHER" id="PTHR43690">
    <property type="entry name" value="NARDILYSIN"/>
    <property type="match status" value="1"/>
</dbReference>
<dbReference type="Pfam" id="PF22456">
    <property type="entry name" value="PqqF-like_C_4"/>
    <property type="match status" value="1"/>
</dbReference>
<dbReference type="Pfam" id="PF16187">
    <property type="entry name" value="Peptidase_M16_M"/>
    <property type="match status" value="1"/>
</dbReference>
<reference evidence="5 6" key="1">
    <citation type="submission" date="2024-02" db="EMBL/GenBank/DDBJ databases">
        <authorList>
            <person name="Chen Y."/>
            <person name="Shah S."/>
            <person name="Dougan E. K."/>
            <person name="Thang M."/>
            <person name="Chan C."/>
        </authorList>
    </citation>
    <scope>NUCLEOTIDE SEQUENCE [LARGE SCALE GENOMIC DNA]</scope>
</reference>
<evidence type="ECO:0000313" key="5">
    <source>
        <dbReference type="EMBL" id="CAK8995237.1"/>
    </source>
</evidence>
<evidence type="ECO:0000313" key="6">
    <source>
        <dbReference type="Proteomes" id="UP001642484"/>
    </source>
</evidence>
<proteinExistence type="predicted"/>
<evidence type="ECO:0008006" key="7">
    <source>
        <dbReference type="Google" id="ProtNLM"/>
    </source>
</evidence>
<feature type="domain" description="Peptidase M16 middle/third" evidence="3">
    <location>
        <begin position="204"/>
        <end position="489"/>
    </location>
</feature>
<evidence type="ECO:0000259" key="3">
    <source>
        <dbReference type="Pfam" id="PF16187"/>
    </source>
</evidence>
<keyword evidence="1" id="KW-0479">Metal-binding</keyword>
<dbReference type="InterPro" id="IPR007863">
    <property type="entry name" value="Peptidase_M16_C"/>
</dbReference>
<gene>
    <name evidence="5" type="ORF">CCMP2556_LOCUS3958</name>
</gene>
<dbReference type="Pfam" id="PF05193">
    <property type="entry name" value="Peptidase_M16_C"/>
    <property type="match status" value="1"/>
</dbReference>
<dbReference type="PANTHER" id="PTHR43690:SF18">
    <property type="entry name" value="INSULIN-DEGRADING ENZYME-RELATED"/>
    <property type="match status" value="1"/>
</dbReference>
<evidence type="ECO:0000256" key="1">
    <source>
        <dbReference type="ARBA" id="ARBA00022723"/>
    </source>
</evidence>
<protein>
    <recommendedName>
        <fullName evidence="7">Insulin-degrading enzyme</fullName>
    </recommendedName>
</protein>
<feature type="domain" description="Peptidase M16 C-terminal" evidence="2">
    <location>
        <begin position="1"/>
        <end position="189"/>
    </location>
</feature>
<dbReference type="InterPro" id="IPR032632">
    <property type="entry name" value="Peptidase_M16_M"/>
</dbReference>
<organism evidence="5 6">
    <name type="scientific">Durusdinium trenchii</name>
    <dbReference type="NCBI Taxonomy" id="1381693"/>
    <lineage>
        <taxon>Eukaryota</taxon>
        <taxon>Sar</taxon>
        <taxon>Alveolata</taxon>
        <taxon>Dinophyceae</taxon>
        <taxon>Suessiales</taxon>
        <taxon>Symbiodiniaceae</taxon>
        <taxon>Durusdinium</taxon>
    </lineage>
</organism>
<feature type="domain" description="Coenzyme PQQ synthesis protein F-like C-terminal lobe" evidence="4">
    <location>
        <begin position="612"/>
        <end position="691"/>
    </location>
</feature>
<evidence type="ECO:0000259" key="2">
    <source>
        <dbReference type="Pfam" id="PF05193"/>
    </source>
</evidence>
<dbReference type="InterPro" id="IPR050626">
    <property type="entry name" value="Peptidase_M16"/>
</dbReference>
<dbReference type="InterPro" id="IPR011249">
    <property type="entry name" value="Metalloenz_LuxS/M16"/>
</dbReference>
<dbReference type="EMBL" id="CAXAMN010001581">
    <property type="protein sequence ID" value="CAK8995237.1"/>
    <property type="molecule type" value="Genomic_DNA"/>
</dbReference>
<dbReference type="Proteomes" id="UP001642484">
    <property type="component" value="Unassembled WGS sequence"/>
</dbReference>
<accession>A0ABP0HZX4</accession>
<dbReference type="Gene3D" id="3.30.830.10">
    <property type="entry name" value="Metalloenzyme, LuxS/M16 peptidase-like"/>
    <property type="match status" value="3"/>
</dbReference>